<dbReference type="EMBL" id="CM026430">
    <property type="protein sequence ID" value="KAG0562110.1"/>
    <property type="molecule type" value="Genomic_DNA"/>
</dbReference>
<evidence type="ECO:0000313" key="3">
    <source>
        <dbReference type="Proteomes" id="UP000822688"/>
    </source>
</evidence>
<protein>
    <recommendedName>
        <fullName evidence="4">S-adenosyl-L-methionine-dependent methyltransferase</fullName>
    </recommendedName>
</protein>
<evidence type="ECO:0000313" key="2">
    <source>
        <dbReference type="EMBL" id="KAG0562110.1"/>
    </source>
</evidence>
<reference evidence="2" key="1">
    <citation type="submission" date="2020-06" db="EMBL/GenBank/DDBJ databases">
        <title>WGS assembly of Ceratodon purpureus strain R40.</title>
        <authorList>
            <person name="Carey S.B."/>
            <person name="Jenkins J."/>
            <person name="Shu S."/>
            <person name="Lovell J.T."/>
            <person name="Sreedasyam A."/>
            <person name="Maumus F."/>
            <person name="Tiley G.P."/>
            <person name="Fernandez-Pozo N."/>
            <person name="Barry K."/>
            <person name="Chen C."/>
            <person name="Wang M."/>
            <person name="Lipzen A."/>
            <person name="Daum C."/>
            <person name="Saski C.A."/>
            <person name="Payton A.C."/>
            <person name="Mcbreen J.C."/>
            <person name="Conrad R.E."/>
            <person name="Kollar L.M."/>
            <person name="Olsson S."/>
            <person name="Huttunen S."/>
            <person name="Landis J.B."/>
            <person name="Wickett N.J."/>
            <person name="Johnson M.G."/>
            <person name="Rensing S.A."/>
            <person name="Grimwood J."/>
            <person name="Schmutz J."/>
            <person name="Mcdaniel S.F."/>
        </authorList>
    </citation>
    <scope>NUCLEOTIDE SEQUENCE</scope>
    <source>
        <strain evidence="2">R40</strain>
    </source>
</reference>
<dbReference type="PANTHER" id="PTHR43317:SF1">
    <property type="entry name" value="THERMOSPERMINE SYNTHASE ACAULIS5"/>
    <property type="match status" value="1"/>
</dbReference>
<sequence length="393" mass="42876">MLTMHQLAPLRHAPHLTKPGIGLTCQPRFLSPRLTWPGRGSVAVHSPGLGSRDSHMKPVFGRSIVVARRRGKTKFSAVQSRDEPGAGASIETVEGGNSWETNLADEDVRVLAKFRSLYNFVQVLEVSRRADHGLAGCKLLLLDRPGNIQSVYNPYKVITDSYYDVFATLPPLLPDGPVGILGLGAGTAARIIHYFWPHVELHGWELDPSVVMVARQFFDLSELEEGKRLDGRVSVFELEDDESSPGTSGATGRLVVHVGDALACQAPTGDGFAGLIVDMFSDGAVIPALQQPQTWQRLRQHLRPGGRIMVNCGGSCVEPDDKSAKDGETTMEETLEAMVQVFPDEIFQFKLPGKGNNAVALTGPSPDFQAWKQALPQELRDGVLDWIPVHPSH</sequence>
<evidence type="ECO:0000256" key="1">
    <source>
        <dbReference type="ARBA" id="ARBA00023115"/>
    </source>
</evidence>
<name>A0A8T0GSZ1_CERPU</name>
<dbReference type="SUPFAM" id="SSF53335">
    <property type="entry name" value="S-adenosyl-L-methionine-dependent methyltransferases"/>
    <property type="match status" value="1"/>
</dbReference>
<dbReference type="AlphaFoldDB" id="A0A8T0GSZ1"/>
<keyword evidence="1" id="KW-0620">Polyamine biosynthesis</keyword>
<comment type="caution">
    <text evidence="2">The sequence shown here is derived from an EMBL/GenBank/DDBJ whole genome shotgun (WGS) entry which is preliminary data.</text>
</comment>
<dbReference type="InterPro" id="IPR029063">
    <property type="entry name" value="SAM-dependent_MTases_sf"/>
</dbReference>
<dbReference type="Proteomes" id="UP000822688">
    <property type="component" value="Chromosome 9"/>
</dbReference>
<dbReference type="GO" id="GO:0010487">
    <property type="term" value="F:thermospermine synthase activity"/>
    <property type="evidence" value="ECO:0007669"/>
    <property type="project" value="TreeGrafter"/>
</dbReference>
<evidence type="ECO:0008006" key="4">
    <source>
        <dbReference type="Google" id="ProtNLM"/>
    </source>
</evidence>
<dbReference type="GO" id="GO:0006596">
    <property type="term" value="P:polyamine biosynthetic process"/>
    <property type="evidence" value="ECO:0007669"/>
    <property type="project" value="UniProtKB-KW"/>
</dbReference>
<accession>A0A8T0GSZ1</accession>
<proteinExistence type="predicted"/>
<dbReference type="Gene3D" id="3.40.50.150">
    <property type="entry name" value="Vaccinia Virus protein VP39"/>
    <property type="match status" value="1"/>
</dbReference>
<keyword evidence="3" id="KW-1185">Reference proteome</keyword>
<dbReference type="PANTHER" id="PTHR43317">
    <property type="entry name" value="THERMOSPERMINE SYNTHASE ACAULIS5"/>
    <property type="match status" value="1"/>
</dbReference>
<gene>
    <name evidence="2" type="ORF">KC19_9G119000</name>
</gene>
<organism evidence="2 3">
    <name type="scientific">Ceratodon purpureus</name>
    <name type="common">Fire moss</name>
    <name type="synonym">Dicranum purpureum</name>
    <dbReference type="NCBI Taxonomy" id="3225"/>
    <lineage>
        <taxon>Eukaryota</taxon>
        <taxon>Viridiplantae</taxon>
        <taxon>Streptophyta</taxon>
        <taxon>Embryophyta</taxon>
        <taxon>Bryophyta</taxon>
        <taxon>Bryophytina</taxon>
        <taxon>Bryopsida</taxon>
        <taxon>Dicranidae</taxon>
        <taxon>Pseudoditrichales</taxon>
        <taxon>Ditrichaceae</taxon>
        <taxon>Ceratodon</taxon>
    </lineage>
</organism>